<proteinExistence type="predicted"/>
<feature type="chain" id="PRO_5037079122" evidence="2">
    <location>
        <begin position="22"/>
        <end position="279"/>
    </location>
</feature>
<protein>
    <submittedName>
        <fullName evidence="4">Uncharacterized protein</fullName>
    </submittedName>
</protein>
<organism evidence="3 4">
    <name type="scientific">Acrobeloides nanus</name>
    <dbReference type="NCBI Taxonomy" id="290746"/>
    <lineage>
        <taxon>Eukaryota</taxon>
        <taxon>Metazoa</taxon>
        <taxon>Ecdysozoa</taxon>
        <taxon>Nematoda</taxon>
        <taxon>Chromadorea</taxon>
        <taxon>Rhabditida</taxon>
        <taxon>Tylenchina</taxon>
        <taxon>Cephalobomorpha</taxon>
        <taxon>Cephaloboidea</taxon>
        <taxon>Cephalobidae</taxon>
        <taxon>Acrobeloides</taxon>
    </lineage>
</organism>
<feature type="signal peptide" evidence="2">
    <location>
        <begin position="1"/>
        <end position="21"/>
    </location>
</feature>
<dbReference type="AlphaFoldDB" id="A0A914CYK5"/>
<dbReference type="WBParaSite" id="ACRNAN_scaffold1573.g27404.t1">
    <property type="protein sequence ID" value="ACRNAN_scaffold1573.g27404.t1"/>
    <property type="gene ID" value="ACRNAN_scaffold1573.g27404"/>
</dbReference>
<reference evidence="4" key="1">
    <citation type="submission" date="2022-11" db="UniProtKB">
        <authorList>
            <consortium name="WormBaseParasite"/>
        </authorList>
    </citation>
    <scope>IDENTIFICATION</scope>
</reference>
<evidence type="ECO:0000256" key="2">
    <source>
        <dbReference type="SAM" id="SignalP"/>
    </source>
</evidence>
<accession>A0A914CYK5</accession>
<name>A0A914CYK5_9BILA</name>
<sequence>MKMRPIRVLAIFSLIFSLSLSLKVDDDLELDLELIKHQPCLFREGTTKWKRKLEFEGGNDRRGPKLRPVPGQPACYSIGGQVTVYEEFTGDFSIYLELRNSANKKQVPESCMGQREDGCGGFGSCLYCNACETITSTKHVKAQLLLDDKPIECGAGLKPGNYENIQLLFCVPNIEEILTSQGLNRETFKALITSEDGQSLRSLGMFATIYVFDTDVRKTMQTQQKVEAIYRKSKRSFFRDEPLPPEVYWSLPFNQMIKESQNFVACHKIYGNVKIRATS</sequence>
<dbReference type="InterPro" id="IPR036846">
    <property type="entry name" value="GM2-AP_sf"/>
</dbReference>
<dbReference type="SUPFAM" id="SSF63707">
    <property type="entry name" value="Ganglioside M2 (gm2) activator"/>
    <property type="match status" value="1"/>
</dbReference>
<evidence type="ECO:0000256" key="1">
    <source>
        <dbReference type="ARBA" id="ARBA00022729"/>
    </source>
</evidence>
<dbReference type="Gene3D" id="2.70.220.10">
    <property type="entry name" value="Ganglioside GM2 activator"/>
    <property type="match status" value="1"/>
</dbReference>
<keyword evidence="1 2" id="KW-0732">Signal</keyword>
<dbReference type="Proteomes" id="UP000887540">
    <property type="component" value="Unplaced"/>
</dbReference>
<keyword evidence="3" id="KW-1185">Reference proteome</keyword>
<dbReference type="PANTHER" id="PTHR37976:SF1">
    <property type="entry name" value="PROTEIN CBG16926"/>
    <property type="match status" value="1"/>
</dbReference>
<evidence type="ECO:0000313" key="3">
    <source>
        <dbReference type="Proteomes" id="UP000887540"/>
    </source>
</evidence>
<evidence type="ECO:0000313" key="4">
    <source>
        <dbReference type="WBParaSite" id="ACRNAN_scaffold1573.g27404.t1"/>
    </source>
</evidence>
<dbReference type="PANTHER" id="PTHR37976">
    <property type="entry name" value="PROTEIN CBG16927"/>
    <property type="match status" value="1"/>
</dbReference>